<keyword evidence="2" id="KW-0732">Signal</keyword>
<feature type="chain" id="PRO_5009581862" description="Peptidoglycan binding-like domain-containing protein" evidence="2">
    <location>
        <begin position="23"/>
        <end position="326"/>
    </location>
</feature>
<feature type="compositionally biased region" description="Pro residues" evidence="1">
    <location>
        <begin position="110"/>
        <end position="136"/>
    </location>
</feature>
<feature type="signal peptide" evidence="2">
    <location>
        <begin position="1"/>
        <end position="22"/>
    </location>
</feature>
<dbReference type="EMBL" id="MHJL01000028">
    <property type="protein sequence ID" value="OGY67229.1"/>
    <property type="molecule type" value="Genomic_DNA"/>
</dbReference>
<comment type="caution">
    <text evidence="4">The sequence shown here is derived from an EMBL/GenBank/DDBJ whole genome shotgun (WGS) entry which is preliminary data.</text>
</comment>
<organism evidence="4 5">
    <name type="scientific">Candidatus Harrisonbacteria bacterium RIFCSPLOWO2_02_FULL_41_13b</name>
    <dbReference type="NCBI Taxonomy" id="1798409"/>
    <lineage>
        <taxon>Bacteria</taxon>
        <taxon>Candidatus Harrisoniibacteriota</taxon>
    </lineage>
</organism>
<feature type="region of interest" description="Disordered" evidence="1">
    <location>
        <begin position="107"/>
        <end position="141"/>
    </location>
</feature>
<dbReference type="STRING" id="1798409.A3I24_02275"/>
<dbReference type="InterPro" id="IPR002477">
    <property type="entry name" value="Peptidoglycan-bd-like"/>
</dbReference>
<name>A0A1G1ZRY5_9BACT</name>
<gene>
    <name evidence="4" type="ORF">A3I24_02275</name>
</gene>
<dbReference type="InterPro" id="IPR036366">
    <property type="entry name" value="PGBDSf"/>
</dbReference>
<feature type="domain" description="Peptidoglycan binding-like" evidence="3">
    <location>
        <begin position="40"/>
        <end position="98"/>
    </location>
</feature>
<dbReference type="SUPFAM" id="SSF47090">
    <property type="entry name" value="PGBD-like"/>
    <property type="match status" value="1"/>
</dbReference>
<evidence type="ECO:0000313" key="4">
    <source>
        <dbReference type="EMBL" id="OGY67229.1"/>
    </source>
</evidence>
<proteinExistence type="predicted"/>
<evidence type="ECO:0000259" key="3">
    <source>
        <dbReference type="Pfam" id="PF01471"/>
    </source>
</evidence>
<dbReference type="Gene3D" id="1.10.101.10">
    <property type="entry name" value="PGBD-like superfamily/PGBD"/>
    <property type="match status" value="1"/>
</dbReference>
<evidence type="ECO:0000256" key="1">
    <source>
        <dbReference type="SAM" id="MobiDB-lite"/>
    </source>
</evidence>
<evidence type="ECO:0000256" key="2">
    <source>
        <dbReference type="SAM" id="SignalP"/>
    </source>
</evidence>
<dbReference type="Proteomes" id="UP000177690">
    <property type="component" value="Unassembled WGS sequence"/>
</dbReference>
<protein>
    <recommendedName>
        <fullName evidence="3">Peptidoglycan binding-like domain-containing protein</fullName>
    </recommendedName>
</protein>
<dbReference type="Pfam" id="PF01471">
    <property type="entry name" value="PG_binding_1"/>
    <property type="match status" value="1"/>
</dbReference>
<accession>A0A1G1ZRY5</accession>
<evidence type="ECO:0000313" key="5">
    <source>
        <dbReference type="Proteomes" id="UP000177690"/>
    </source>
</evidence>
<dbReference type="AlphaFoldDB" id="A0A1G1ZRY5"/>
<reference evidence="4 5" key="1">
    <citation type="journal article" date="2016" name="Nat. Commun.">
        <title>Thousands of microbial genomes shed light on interconnected biogeochemical processes in an aquifer system.</title>
        <authorList>
            <person name="Anantharaman K."/>
            <person name="Brown C.T."/>
            <person name="Hug L.A."/>
            <person name="Sharon I."/>
            <person name="Castelle C.J."/>
            <person name="Probst A.J."/>
            <person name="Thomas B.C."/>
            <person name="Singh A."/>
            <person name="Wilkins M.J."/>
            <person name="Karaoz U."/>
            <person name="Brodie E.L."/>
            <person name="Williams K.H."/>
            <person name="Hubbard S.S."/>
            <person name="Banfield J.F."/>
        </authorList>
    </citation>
    <scope>NUCLEOTIDE SEQUENCE [LARGE SCALE GENOMIC DNA]</scope>
</reference>
<dbReference type="InterPro" id="IPR036365">
    <property type="entry name" value="PGBD-like_sf"/>
</dbReference>
<sequence length="326" mass="35456">MKKNIISSIILSTLISFSAAFAQTSILPPEITRYLYKGISGNDVKSLQIYLAQDKTIYPEGLTTGYFGNLTEAAVKRFQTKYGVDSVGAVGPKTRAKLKELRTLAAAVPTPSPEPTPQPAPQPIPEPTPAPEPAPVSDPKSFVKTGSGIVENNRYIEIAGGNFFYTGGYGYENRGYLQPGTPIGQIADQSRLQESSCEAIGAVGYSGISNICEFTDPAKYNFTAHNGSVRIYDKNAVAYQTQYSCYQKIMLFKLGNIYGAIEPIDVDYNSALHYNYWYDESGGTNFGTLCSSTQIKTNTRTASLLESLKSALKNLNALLNQNPSQN</sequence>